<protein>
    <recommendedName>
        <fullName evidence="6">Dolichyl-diphosphooligosaccharide-protein glycosyltransferase subunit OST5</fullName>
    </recommendedName>
</protein>
<dbReference type="GO" id="GO:0008250">
    <property type="term" value="C:oligosaccharyltransferase complex"/>
    <property type="evidence" value="ECO:0007669"/>
    <property type="project" value="UniProtKB-UniRule"/>
</dbReference>
<keyword evidence="4 6" id="KW-1133">Transmembrane helix</keyword>
<dbReference type="Proteomes" id="UP000789375">
    <property type="component" value="Unassembled WGS sequence"/>
</dbReference>
<sequence>MTGLSDWETGKPYETPISQVFFPLLAFLFLLSGFVAASTFSVIKAKTSLILELSSAIPASLSLGFGTLFLFMAKTKEMVV</sequence>
<evidence type="ECO:0000256" key="1">
    <source>
        <dbReference type="ARBA" id="ARBA00004141"/>
    </source>
</evidence>
<evidence type="ECO:0000256" key="6">
    <source>
        <dbReference type="RuleBase" id="RU367008"/>
    </source>
</evidence>
<gene>
    <name evidence="7" type="ORF">FMOSSE_LOCUS4166</name>
</gene>
<evidence type="ECO:0000256" key="4">
    <source>
        <dbReference type="ARBA" id="ARBA00022989"/>
    </source>
</evidence>
<dbReference type="GO" id="GO:0006487">
    <property type="term" value="P:protein N-linked glycosylation"/>
    <property type="evidence" value="ECO:0007669"/>
    <property type="project" value="UniProtKB-UniRule"/>
</dbReference>
<evidence type="ECO:0000256" key="5">
    <source>
        <dbReference type="ARBA" id="ARBA00023136"/>
    </source>
</evidence>
<dbReference type="AlphaFoldDB" id="A0A9N8ZQQ1"/>
<feature type="transmembrane region" description="Helical" evidence="6">
    <location>
        <begin position="20"/>
        <end position="43"/>
    </location>
</feature>
<evidence type="ECO:0000313" key="7">
    <source>
        <dbReference type="EMBL" id="CAG8503585.1"/>
    </source>
</evidence>
<reference evidence="7" key="1">
    <citation type="submission" date="2021-06" db="EMBL/GenBank/DDBJ databases">
        <authorList>
            <person name="Kallberg Y."/>
            <person name="Tangrot J."/>
            <person name="Rosling A."/>
        </authorList>
    </citation>
    <scope>NUCLEOTIDE SEQUENCE</scope>
    <source>
        <strain evidence="7">87-6 pot B 2015</strain>
    </source>
</reference>
<evidence type="ECO:0000313" key="8">
    <source>
        <dbReference type="Proteomes" id="UP000789375"/>
    </source>
</evidence>
<dbReference type="EMBL" id="CAJVPP010000680">
    <property type="protein sequence ID" value="CAG8503585.1"/>
    <property type="molecule type" value="Genomic_DNA"/>
</dbReference>
<keyword evidence="8" id="KW-1185">Reference proteome</keyword>
<comment type="subunit">
    <text evidence="6">Component of the oligosaccharyltransferase (OST) complex.</text>
</comment>
<proteinExistence type="inferred from homology"/>
<evidence type="ECO:0000256" key="3">
    <source>
        <dbReference type="ARBA" id="ARBA00022692"/>
    </source>
</evidence>
<accession>A0A9N8ZQQ1</accession>
<name>A0A9N8ZQQ1_FUNMO</name>
<organism evidence="7 8">
    <name type="scientific">Funneliformis mosseae</name>
    <name type="common">Endomycorrhizal fungus</name>
    <name type="synonym">Glomus mosseae</name>
    <dbReference type="NCBI Taxonomy" id="27381"/>
    <lineage>
        <taxon>Eukaryota</taxon>
        <taxon>Fungi</taxon>
        <taxon>Fungi incertae sedis</taxon>
        <taxon>Mucoromycota</taxon>
        <taxon>Glomeromycotina</taxon>
        <taxon>Glomeromycetes</taxon>
        <taxon>Glomerales</taxon>
        <taxon>Glomeraceae</taxon>
        <taxon>Funneliformis</taxon>
    </lineage>
</organism>
<dbReference type="InterPro" id="IPR007915">
    <property type="entry name" value="TMEM258/Ost5"/>
</dbReference>
<keyword evidence="5 6" id="KW-0472">Membrane</keyword>
<feature type="transmembrane region" description="Helical" evidence="6">
    <location>
        <begin position="50"/>
        <end position="73"/>
    </location>
</feature>
<dbReference type="Pfam" id="PF05251">
    <property type="entry name" value="Ost5"/>
    <property type="match status" value="1"/>
</dbReference>
<keyword evidence="3 6" id="KW-0812">Transmembrane</keyword>
<evidence type="ECO:0000256" key="2">
    <source>
        <dbReference type="ARBA" id="ARBA00009825"/>
    </source>
</evidence>
<comment type="subcellular location">
    <subcellularLocation>
        <location evidence="1 6">Membrane</location>
        <topology evidence="1 6">Multi-pass membrane protein</topology>
    </subcellularLocation>
</comment>
<comment type="similarity">
    <text evidence="2 6">Belongs to the OST5 family.</text>
</comment>
<comment type="function">
    <text evidence="6">Subunit of the oligosaccharyl transferase (OST) complex that catalyzes the initial transfer of a defined glycan (Glc(3)Man(9)GlcNAc(2) in eukaryotes) from the lipid carrier dolichol-pyrophosphate to an asparagine residue within an Asn-X-Ser/Thr consensus motif in nascent polypeptide chains, the first step in protein N-glycosylation. N-glycosylation occurs cotranslationally and the complex associates with the Sec61 complex at the channel-forming translocon complex that mediates protein translocation across the endoplasmic reticulum (ER). All subunits are required for a maximal enzyme activity.</text>
</comment>
<comment type="caution">
    <text evidence="7">The sequence shown here is derived from an EMBL/GenBank/DDBJ whole genome shotgun (WGS) entry which is preliminary data.</text>
</comment>